<dbReference type="OrthoDB" id="7883576at2759"/>
<dbReference type="EMBL" id="GDQN01004742">
    <property type="protein sequence ID" value="JAT86312.1"/>
    <property type="molecule type" value="Transcribed_RNA"/>
</dbReference>
<sequence length="250" mass="27956">MTDSSSFSSLLALVDSHLSKTSIQGSHSDDINNLGNRFPMPSLSGAQPGTLSDTRLQRLPIPSFGLSQSPIQNVLAEQVANMLKAKELKKQQEEEKKRLEEEMKKMKLEEEDDCIIDLMQALQVPYDPQPLVKQEVLSSSSSFESLFEPKFIDCDGTNEEPKSPEPVLPCIQDMSYILTKKIKRGKGSAFGKVMSSRLKPVAAPYFHTRIKTSIVPFDFSTPSPCDIIKEKLRRPTCCVSYKPDIINFVV</sequence>
<evidence type="ECO:0000313" key="4">
    <source>
        <dbReference type="EMBL" id="JAT87113.1"/>
    </source>
</evidence>
<organism evidence="3">
    <name type="scientific">Pectinophora gossypiella</name>
    <name type="common">Cotton pink bollworm</name>
    <name type="synonym">Depressaria gossypiella</name>
    <dbReference type="NCBI Taxonomy" id="13191"/>
    <lineage>
        <taxon>Eukaryota</taxon>
        <taxon>Metazoa</taxon>
        <taxon>Ecdysozoa</taxon>
        <taxon>Arthropoda</taxon>
        <taxon>Hexapoda</taxon>
        <taxon>Insecta</taxon>
        <taxon>Pterygota</taxon>
        <taxon>Neoptera</taxon>
        <taxon>Endopterygota</taxon>
        <taxon>Lepidoptera</taxon>
        <taxon>Glossata</taxon>
        <taxon>Ditrysia</taxon>
        <taxon>Gelechioidea</taxon>
        <taxon>Gelechiidae</taxon>
        <taxon>Apatetrinae</taxon>
        <taxon>Pectinophora</taxon>
    </lineage>
</organism>
<feature type="compositionally biased region" description="Polar residues" evidence="2">
    <location>
        <begin position="22"/>
        <end position="35"/>
    </location>
</feature>
<dbReference type="AlphaFoldDB" id="A0A1E1WH52"/>
<accession>A0A1E1WH52</accession>
<name>A0A1E1WH52_PECGO</name>
<feature type="compositionally biased region" description="Polar residues" evidence="2">
    <location>
        <begin position="44"/>
        <end position="53"/>
    </location>
</feature>
<proteinExistence type="predicted"/>
<dbReference type="EMBL" id="GDQN01003941">
    <property type="protein sequence ID" value="JAT87113.1"/>
    <property type="molecule type" value="Transcribed_RNA"/>
</dbReference>
<protein>
    <submittedName>
        <fullName evidence="3">Uncharacterized protein</fullName>
    </submittedName>
</protein>
<feature type="coiled-coil region" evidence="1">
    <location>
        <begin position="75"/>
        <end position="112"/>
    </location>
</feature>
<feature type="region of interest" description="Disordered" evidence="2">
    <location>
        <begin position="22"/>
        <end position="53"/>
    </location>
</feature>
<evidence type="ECO:0000256" key="1">
    <source>
        <dbReference type="SAM" id="Coils"/>
    </source>
</evidence>
<evidence type="ECO:0000256" key="2">
    <source>
        <dbReference type="SAM" id="MobiDB-lite"/>
    </source>
</evidence>
<keyword evidence="1" id="KW-0175">Coiled coil</keyword>
<gene>
    <name evidence="4" type="ORF">g.550</name>
    <name evidence="3" type="ORF">g.552</name>
</gene>
<evidence type="ECO:0000313" key="3">
    <source>
        <dbReference type="EMBL" id="JAT86312.1"/>
    </source>
</evidence>
<reference evidence="3" key="1">
    <citation type="submission" date="2015-09" db="EMBL/GenBank/DDBJ databases">
        <title>De novo assembly of Pectinophora gossypiella (Pink Bollworm) gut transcriptome.</title>
        <authorList>
            <person name="Tassone E.E."/>
        </authorList>
    </citation>
    <scope>NUCLEOTIDE SEQUENCE</scope>
</reference>